<proteinExistence type="predicted"/>
<protein>
    <submittedName>
        <fullName evidence="1">Uncharacterized protein</fullName>
    </submittedName>
</protein>
<dbReference type="Proteomes" id="UP000735302">
    <property type="component" value="Unassembled WGS sequence"/>
</dbReference>
<evidence type="ECO:0000313" key="1">
    <source>
        <dbReference type="EMBL" id="GFN96715.1"/>
    </source>
</evidence>
<accession>A0AAV3ZQD5</accession>
<dbReference type="EMBL" id="BLXT01002699">
    <property type="protein sequence ID" value="GFN96715.1"/>
    <property type="molecule type" value="Genomic_DNA"/>
</dbReference>
<name>A0AAV3ZQD5_9GAST</name>
<comment type="caution">
    <text evidence="1">The sequence shown here is derived from an EMBL/GenBank/DDBJ whole genome shotgun (WGS) entry which is preliminary data.</text>
</comment>
<dbReference type="AlphaFoldDB" id="A0AAV3ZQD5"/>
<sequence>MKKKSCKNIYLKGFVRHFNSVILPLTFPPFLLLGFTPTPTPHPPTHTHPNTPTPPIGSAIELRYCLASQFLRVRLFYGPLQSGVAAPCGDQQTKMYRYQGYCCWCKSEARPGHTYIILQLLAYMTPP</sequence>
<reference evidence="1 2" key="1">
    <citation type="journal article" date="2021" name="Elife">
        <title>Chloroplast acquisition without the gene transfer in kleptoplastic sea slugs, Plakobranchus ocellatus.</title>
        <authorList>
            <person name="Maeda T."/>
            <person name="Takahashi S."/>
            <person name="Yoshida T."/>
            <person name="Shimamura S."/>
            <person name="Takaki Y."/>
            <person name="Nagai Y."/>
            <person name="Toyoda A."/>
            <person name="Suzuki Y."/>
            <person name="Arimoto A."/>
            <person name="Ishii H."/>
            <person name="Satoh N."/>
            <person name="Nishiyama T."/>
            <person name="Hasebe M."/>
            <person name="Maruyama T."/>
            <person name="Minagawa J."/>
            <person name="Obokata J."/>
            <person name="Shigenobu S."/>
        </authorList>
    </citation>
    <scope>NUCLEOTIDE SEQUENCE [LARGE SCALE GENOMIC DNA]</scope>
</reference>
<organism evidence="1 2">
    <name type="scientific">Plakobranchus ocellatus</name>
    <dbReference type="NCBI Taxonomy" id="259542"/>
    <lineage>
        <taxon>Eukaryota</taxon>
        <taxon>Metazoa</taxon>
        <taxon>Spiralia</taxon>
        <taxon>Lophotrochozoa</taxon>
        <taxon>Mollusca</taxon>
        <taxon>Gastropoda</taxon>
        <taxon>Heterobranchia</taxon>
        <taxon>Euthyneura</taxon>
        <taxon>Panpulmonata</taxon>
        <taxon>Sacoglossa</taxon>
        <taxon>Placobranchoidea</taxon>
        <taxon>Plakobranchidae</taxon>
        <taxon>Plakobranchus</taxon>
    </lineage>
</organism>
<gene>
    <name evidence="1" type="ORF">PoB_002322100</name>
</gene>
<evidence type="ECO:0000313" key="2">
    <source>
        <dbReference type="Proteomes" id="UP000735302"/>
    </source>
</evidence>
<keyword evidence="2" id="KW-1185">Reference proteome</keyword>